<evidence type="ECO:0000313" key="7">
    <source>
        <dbReference type="EMBL" id="UNO48497.1"/>
    </source>
</evidence>
<dbReference type="InterPro" id="IPR050189">
    <property type="entry name" value="MFS_Efflux_Transporters"/>
</dbReference>
<proteinExistence type="predicted"/>
<accession>A0A9E6ZG07</accession>
<keyword evidence="6" id="KW-0472">Membrane</keyword>
<reference evidence="8" key="1">
    <citation type="journal article" date="2022" name="G3 (Bethesda)">
        <title>Unveiling the complete genome sequence of Alicyclobacillus acidoterrestris DSM 3922T, a taint-producing strain.</title>
        <authorList>
            <person name="Leonardo I.C."/>
            <person name="Barreto Crespo M.T."/>
            <person name="Gaspar F.B."/>
        </authorList>
    </citation>
    <scope>NUCLEOTIDE SEQUENCE [LARGE SCALE GENOMIC DNA]</scope>
    <source>
        <strain evidence="8">DSM 3922</strain>
    </source>
</reference>
<dbReference type="STRING" id="1356854.N007_07555"/>
<keyword evidence="2" id="KW-0813">Transport</keyword>
<dbReference type="GO" id="GO:0005886">
    <property type="term" value="C:plasma membrane"/>
    <property type="evidence" value="ECO:0007669"/>
    <property type="project" value="UniProtKB-SubCell"/>
</dbReference>
<dbReference type="InterPro" id="IPR036259">
    <property type="entry name" value="MFS_trans_sf"/>
</dbReference>
<evidence type="ECO:0000256" key="1">
    <source>
        <dbReference type="ARBA" id="ARBA00004651"/>
    </source>
</evidence>
<evidence type="ECO:0000256" key="5">
    <source>
        <dbReference type="ARBA" id="ARBA00022989"/>
    </source>
</evidence>
<comment type="subcellular location">
    <subcellularLocation>
        <location evidence="1">Cell membrane</location>
        <topology evidence="1">Multi-pass membrane protein</topology>
    </subcellularLocation>
</comment>
<keyword evidence="4" id="KW-0812">Transmembrane</keyword>
<evidence type="ECO:0000256" key="2">
    <source>
        <dbReference type="ARBA" id="ARBA00022448"/>
    </source>
</evidence>
<sequence>MRSASRWWSYENAVLAILSAGWGFLFLERMDINYLMPFMVKDLHLSNAEVGFVAAGFSLTWSLSGYFGGYFGDILGKRKLLLIISILAFSLCSFITGLATGFLLLVVFRMVMGMLEGPFFPVGTSILLAESTYSRRGFNLGFLQNFSSNILGGMIGPVVIVALATAVGWRYTFFFTIIPGIVVALLMWRFIREPKPTREDAAEMVTHGGKRQGEKIRPWTVFKYRNMILCMIISVCLIPWYTLLFTYAPLYLTQTRGMSPHIMSYVMSIVGVSAAVWGFVVPMLSDRLGRKSMMILFCLISIVGPVSVLYLHAALWFFMVVIFIGCAGTGGMALYMSVIPSETVPRKIAGAAIGLAMASGEFVGGVGIVSAGGVLANHYGLVAPLLMSAAFALVAAFVAIFLTETAPIKVKARLVSTTDAQVNLDV</sequence>
<dbReference type="GO" id="GO:0022857">
    <property type="term" value="F:transmembrane transporter activity"/>
    <property type="evidence" value="ECO:0007669"/>
    <property type="project" value="InterPro"/>
</dbReference>
<evidence type="ECO:0000256" key="4">
    <source>
        <dbReference type="ARBA" id="ARBA00022692"/>
    </source>
</evidence>
<protein>
    <submittedName>
        <fullName evidence="7">MFS transporter</fullName>
    </submittedName>
</protein>
<dbReference type="PROSITE" id="PS50850">
    <property type="entry name" value="MFS"/>
    <property type="match status" value="1"/>
</dbReference>
<name>T0C0I7_ALIAG</name>
<keyword evidence="8" id="KW-1185">Reference proteome</keyword>
<dbReference type="PANTHER" id="PTHR43124">
    <property type="entry name" value="PURINE EFFLUX PUMP PBUE"/>
    <property type="match status" value="1"/>
</dbReference>
<evidence type="ECO:0000256" key="3">
    <source>
        <dbReference type="ARBA" id="ARBA00022475"/>
    </source>
</evidence>
<keyword evidence="3" id="KW-1003">Cell membrane</keyword>
<dbReference type="RefSeq" id="WP_021296548.1">
    <property type="nucleotide sequence ID" value="NZ_AURB01000130.1"/>
</dbReference>
<dbReference type="InterPro" id="IPR011701">
    <property type="entry name" value="MFS"/>
</dbReference>
<dbReference type="AlphaFoldDB" id="T0C0I7"/>
<accession>T0C0I7</accession>
<gene>
    <name evidence="7" type="ORF">K1I37_17825</name>
</gene>
<dbReference type="PANTHER" id="PTHR43124:SF3">
    <property type="entry name" value="CHLORAMPHENICOL EFFLUX PUMP RV0191"/>
    <property type="match status" value="1"/>
</dbReference>
<evidence type="ECO:0000313" key="8">
    <source>
        <dbReference type="Proteomes" id="UP000829401"/>
    </source>
</evidence>
<dbReference type="InterPro" id="IPR020846">
    <property type="entry name" value="MFS_dom"/>
</dbReference>
<dbReference type="SUPFAM" id="SSF103473">
    <property type="entry name" value="MFS general substrate transporter"/>
    <property type="match status" value="1"/>
</dbReference>
<dbReference type="Gene3D" id="1.20.1250.20">
    <property type="entry name" value="MFS general substrate transporter like domains"/>
    <property type="match status" value="2"/>
</dbReference>
<dbReference type="OrthoDB" id="9810492at2"/>
<dbReference type="KEGG" id="aaco:K1I37_17825"/>
<dbReference type="EMBL" id="CP080467">
    <property type="protein sequence ID" value="UNO48497.1"/>
    <property type="molecule type" value="Genomic_DNA"/>
</dbReference>
<evidence type="ECO:0000256" key="6">
    <source>
        <dbReference type="ARBA" id="ARBA00023136"/>
    </source>
</evidence>
<organism evidence="7 8">
    <name type="scientific">Alicyclobacillus acidoterrestris (strain ATCC 49025 / DSM 3922 / CIP 106132 / NCIMB 13137 / GD3B)</name>
    <dbReference type="NCBI Taxonomy" id="1356854"/>
    <lineage>
        <taxon>Bacteria</taxon>
        <taxon>Bacillati</taxon>
        <taxon>Bacillota</taxon>
        <taxon>Bacilli</taxon>
        <taxon>Bacillales</taxon>
        <taxon>Alicyclobacillaceae</taxon>
        <taxon>Alicyclobacillus</taxon>
    </lineage>
</organism>
<dbReference type="Proteomes" id="UP000829401">
    <property type="component" value="Chromosome"/>
</dbReference>
<keyword evidence="5" id="KW-1133">Transmembrane helix</keyword>
<dbReference type="Pfam" id="PF07690">
    <property type="entry name" value="MFS_1"/>
    <property type="match status" value="1"/>
</dbReference>
<dbReference type="eggNOG" id="COG2271">
    <property type="taxonomic scope" value="Bacteria"/>
</dbReference>